<feature type="domain" description="GGDEF" evidence="4">
    <location>
        <begin position="254"/>
        <end position="390"/>
    </location>
</feature>
<feature type="transmembrane region" description="Helical" evidence="3">
    <location>
        <begin position="196"/>
        <end position="218"/>
    </location>
</feature>
<dbReference type="Pfam" id="PF00990">
    <property type="entry name" value="GGDEF"/>
    <property type="match status" value="1"/>
</dbReference>
<dbReference type="InterPro" id="IPR050469">
    <property type="entry name" value="Diguanylate_Cyclase"/>
</dbReference>
<evidence type="ECO:0000256" key="3">
    <source>
        <dbReference type="SAM" id="Phobius"/>
    </source>
</evidence>
<dbReference type="SMART" id="SM00267">
    <property type="entry name" value="GGDEF"/>
    <property type="match status" value="1"/>
</dbReference>
<keyword evidence="6" id="KW-1185">Reference proteome</keyword>
<evidence type="ECO:0000259" key="4">
    <source>
        <dbReference type="PROSITE" id="PS50887"/>
    </source>
</evidence>
<dbReference type="PANTHER" id="PTHR45138">
    <property type="entry name" value="REGULATORY COMPONENTS OF SENSORY TRANSDUCTION SYSTEM"/>
    <property type="match status" value="1"/>
</dbReference>
<dbReference type="InterPro" id="IPR029787">
    <property type="entry name" value="Nucleotide_cyclase"/>
</dbReference>
<dbReference type="PANTHER" id="PTHR45138:SF9">
    <property type="entry name" value="DIGUANYLATE CYCLASE DGCM-RELATED"/>
    <property type="match status" value="1"/>
</dbReference>
<feature type="transmembrane region" description="Helical" evidence="3">
    <location>
        <begin position="12"/>
        <end position="31"/>
    </location>
</feature>
<feature type="transmembrane region" description="Helical" evidence="3">
    <location>
        <begin position="69"/>
        <end position="86"/>
    </location>
</feature>
<sequence length="395" mass="42057">MDFLDVPTVLKVSALFNLMAALAWLTLAQAFRIAPRAGRLMAAAHLLRLATQDYGNHLAGWPDLLRQAVPEYGLLGGMVLLLLALRRMLRSRRRPRDIAWIAGLGALAIAAGLAAGSALLPELAGTAAVTALALLSVREVMQGVGDQLSRAVAVATTMPFALLALMSLGHGAELLLEPGLHGHLLHGELPSPARAVLWFVVTVAITLSLIALMIWRVVMRIQHLTYRDPLTGALNRRAFEQALADAQAQLQRGHGFALAMIDIDHFKRINDEHGHPAGDAALQHCVRIWQAGLREVDRLGRLGGEEFCALLPLQPAGDLASAAAVAERLRASLAAQPLQWGGCELPLSASFGVALPVPGDAAGEIGLARADAELYRAKAEGRNRVCVATHLQGSP</sequence>
<evidence type="ECO:0000256" key="1">
    <source>
        <dbReference type="ARBA" id="ARBA00012528"/>
    </source>
</evidence>
<comment type="catalytic activity">
    <reaction evidence="2">
        <text>2 GTP = 3',3'-c-di-GMP + 2 diphosphate</text>
        <dbReference type="Rhea" id="RHEA:24898"/>
        <dbReference type="ChEBI" id="CHEBI:33019"/>
        <dbReference type="ChEBI" id="CHEBI:37565"/>
        <dbReference type="ChEBI" id="CHEBI:58805"/>
        <dbReference type="EC" id="2.7.7.65"/>
    </reaction>
</comment>
<evidence type="ECO:0000313" key="5">
    <source>
        <dbReference type="EMBL" id="MFG6464323.1"/>
    </source>
</evidence>
<accession>A0ABW7GQR0</accession>
<reference evidence="5 6" key="1">
    <citation type="submission" date="2024-08" db="EMBL/GenBank/DDBJ databases">
        <authorList>
            <person name="Lu H."/>
        </authorList>
    </citation>
    <scope>NUCLEOTIDE SEQUENCE [LARGE SCALE GENOMIC DNA]</scope>
    <source>
        <strain evidence="5 6">DXS20W</strain>
    </source>
</reference>
<gene>
    <name evidence="5" type="ORF">ACG04Q_22330</name>
</gene>
<evidence type="ECO:0000313" key="6">
    <source>
        <dbReference type="Proteomes" id="UP001606302"/>
    </source>
</evidence>
<comment type="caution">
    <text evidence="5">The sequence shown here is derived from an EMBL/GenBank/DDBJ whole genome shotgun (WGS) entry which is preliminary data.</text>
</comment>
<dbReference type="InterPro" id="IPR000160">
    <property type="entry name" value="GGDEF_dom"/>
</dbReference>
<dbReference type="InterPro" id="IPR043128">
    <property type="entry name" value="Rev_trsase/Diguanyl_cyclase"/>
</dbReference>
<name>A0ABW7GQR0_9BURK</name>
<evidence type="ECO:0000256" key="2">
    <source>
        <dbReference type="ARBA" id="ARBA00034247"/>
    </source>
</evidence>
<keyword evidence="3" id="KW-0812">Transmembrane</keyword>
<dbReference type="SUPFAM" id="SSF55073">
    <property type="entry name" value="Nucleotide cyclase"/>
    <property type="match status" value="1"/>
</dbReference>
<dbReference type="PROSITE" id="PS50887">
    <property type="entry name" value="GGDEF"/>
    <property type="match status" value="1"/>
</dbReference>
<keyword evidence="3" id="KW-1133">Transmembrane helix</keyword>
<protein>
    <recommendedName>
        <fullName evidence="1">diguanylate cyclase</fullName>
        <ecNumber evidence="1">2.7.7.65</ecNumber>
    </recommendedName>
</protein>
<proteinExistence type="predicted"/>
<dbReference type="EC" id="2.7.7.65" evidence="1"/>
<feature type="transmembrane region" description="Helical" evidence="3">
    <location>
        <begin position="98"/>
        <end position="117"/>
    </location>
</feature>
<dbReference type="Gene3D" id="3.30.70.270">
    <property type="match status" value="1"/>
</dbReference>
<dbReference type="NCBIfam" id="TIGR00254">
    <property type="entry name" value="GGDEF"/>
    <property type="match status" value="1"/>
</dbReference>
<dbReference type="EMBL" id="JBIGHX010000009">
    <property type="protein sequence ID" value="MFG6464323.1"/>
    <property type="molecule type" value="Genomic_DNA"/>
</dbReference>
<dbReference type="CDD" id="cd01949">
    <property type="entry name" value="GGDEF"/>
    <property type="match status" value="1"/>
</dbReference>
<dbReference type="RefSeq" id="WP_394513695.1">
    <property type="nucleotide sequence ID" value="NZ_JBIGHX010000009.1"/>
</dbReference>
<organism evidence="5 6">
    <name type="scientific">Pelomonas lactea</name>
    <dbReference type="NCBI Taxonomy" id="3299030"/>
    <lineage>
        <taxon>Bacteria</taxon>
        <taxon>Pseudomonadati</taxon>
        <taxon>Pseudomonadota</taxon>
        <taxon>Betaproteobacteria</taxon>
        <taxon>Burkholderiales</taxon>
        <taxon>Sphaerotilaceae</taxon>
        <taxon>Roseateles</taxon>
    </lineage>
</organism>
<keyword evidence="3" id="KW-0472">Membrane</keyword>
<dbReference type="Proteomes" id="UP001606302">
    <property type="component" value="Unassembled WGS sequence"/>
</dbReference>